<dbReference type="InParanoid" id="E3KQT1"/>
<keyword evidence="1" id="KW-0812">Transmembrane</keyword>
<dbReference type="EMBL" id="DS178301">
    <property type="protein sequence ID" value="EFP86656.1"/>
    <property type="molecule type" value="Genomic_DNA"/>
</dbReference>
<protein>
    <submittedName>
        <fullName evidence="2">Uncharacterized protein</fullName>
    </submittedName>
</protein>
<dbReference type="AlphaFoldDB" id="E3KQT1"/>
<accession>E3KQT1</accession>
<evidence type="ECO:0000256" key="1">
    <source>
        <dbReference type="SAM" id="Phobius"/>
    </source>
</evidence>
<dbReference type="Proteomes" id="UP000008783">
    <property type="component" value="Unassembled WGS sequence"/>
</dbReference>
<dbReference type="RefSeq" id="XP_003331075.1">
    <property type="nucleotide sequence ID" value="XM_003331027.2"/>
</dbReference>
<keyword evidence="1" id="KW-0472">Membrane</keyword>
<feature type="transmembrane region" description="Helical" evidence="1">
    <location>
        <begin position="26"/>
        <end position="48"/>
    </location>
</feature>
<reference key="1">
    <citation type="submission" date="2007-01" db="EMBL/GenBank/DDBJ databases">
        <title>The Genome Sequence of Puccinia graminis f. sp. tritici Strain CRL 75-36-700-3.</title>
        <authorList>
            <consortium name="The Broad Institute Genome Sequencing Platform"/>
            <person name="Birren B."/>
            <person name="Lander E."/>
            <person name="Galagan J."/>
            <person name="Nusbaum C."/>
            <person name="Devon K."/>
            <person name="Cuomo C."/>
            <person name="Jaffe D."/>
            <person name="Butler J."/>
            <person name="Alvarez P."/>
            <person name="Gnerre S."/>
            <person name="Grabherr M."/>
            <person name="Mauceli E."/>
            <person name="Brockman W."/>
            <person name="Young S."/>
            <person name="LaButti K."/>
            <person name="Sykes S."/>
            <person name="DeCaprio D."/>
            <person name="Crawford M."/>
            <person name="Koehrsen M."/>
            <person name="Engels R."/>
            <person name="Montgomery P."/>
            <person name="Pearson M."/>
            <person name="Howarth C."/>
            <person name="Larson L."/>
            <person name="White J."/>
            <person name="Zeng Q."/>
            <person name="Kodira C."/>
            <person name="Yandava C."/>
            <person name="Alvarado L."/>
            <person name="O'Leary S."/>
            <person name="Szabo L."/>
            <person name="Dean R."/>
            <person name="Schein J."/>
        </authorList>
    </citation>
    <scope>NUCLEOTIDE SEQUENCE</scope>
    <source>
        <strain>CRL 75-36-700-3</strain>
    </source>
</reference>
<name>E3KQT1_PUCGT</name>
<dbReference type="KEGG" id="pgr:PGTG_13038"/>
<keyword evidence="1" id="KW-1133">Transmembrane helix</keyword>
<dbReference type="HOGENOM" id="CLU_2428112_0_0_1"/>
<dbReference type="GeneID" id="10540918"/>
<evidence type="ECO:0000313" key="3">
    <source>
        <dbReference type="Proteomes" id="UP000008783"/>
    </source>
</evidence>
<sequence>MGFRARRSGRPPHLVSVNGGNIAGDWHWTTGSIGGLCLVAVCGACLWLRLGCALRVPWLLSSAAPWTFLMVHLEVLGCAAGKNQVISAGNN</sequence>
<keyword evidence="3" id="KW-1185">Reference proteome</keyword>
<organism evidence="2 3">
    <name type="scientific">Puccinia graminis f. sp. tritici (strain CRL 75-36-700-3 / race SCCL)</name>
    <name type="common">Black stem rust fungus</name>
    <dbReference type="NCBI Taxonomy" id="418459"/>
    <lineage>
        <taxon>Eukaryota</taxon>
        <taxon>Fungi</taxon>
        <taxon>Dikarya</taxon>
        <taxon>Basidiomycota</taxon>
        <taxon>Pucciniomycotina</taxon>
        <taxon>Pucciniomycetes</taxon>
        <taxon>Pucciniales</taxon>
        <taxon>Pucciniaceae</taxon>
        <taxon>Puccinia</taxon>
    </lineage>
</organism>
<gene>
    <name evidence="2" type="ORF">PGTG_13038</name>
</gene>
<reference evidence="3" key="2">
    <citation type="journal article" date="2011" name="Proc. Natl. Acad. Sci. U.S.A.">
        <title>Obligate biotrophy features unraveled by the genomic analysis of rust fungi.</title>
        <authorList>
            <person name="Duplessis S."/>
            <person name="Cuomo C.A."/>
            <person name="Lin Y.-C."/>
            <person name="Aerts A."/>
            <person name="Tisserant E."/>
            <person name="Veneault-Fourrey C."/>
            <person name="Joly D.L."/>
            <person name="Hacquard S."/>
            <person name="Amselem J."/>
            <person name="Cantarel B.L."/>
            <person name="Chiu R."/>
            <person name="Coutinho P.M."/>
            <person name="Feau N."/>
            <person name="Field M."/>
            <person name="Frey P."/>
            <person name="Gelhaye E."/>
            <person name="Goldberg J."/>
            <person name="Grabherr M.G."/>
            <person name="Kodira C.D."/>
            <person name="Kohler A."/>
            <person name="Kuees U."/>
            <person name="Lindquist E.A."/>
            <person name="Lucas S.M."/>
            <person name="Mago R."/>
            <person name="Mauceli E."/>
            <person name="Morin E."/>
            <person name="Murat C."/>
            <person name="Pangilinan J.L."/>
            <person name="Park R."/>
            <person name="Pearson M."/>
            <person name="Quesneville H."/>
            <person name="Rouhier N."/>
            <person name="Sakthikumar S."/>
            <person name="Salamov A.A."/>
            <person name="Schmutz J."/>
            <person name="Selles B."/>
            <person name="Shapiro H."/>
            <person name="Tanguay P."/>
            <person name="Tuskan G.A."/>
            <person name="Henrissat B."/>
            <person name="Van de Peer Y."/>
            <person name="Rouze P."/>
            <person name="Ellis J.G."/>
            <person name="Dodds P.N."/>
            <person name="Schein J.E."/>
            <person name="Zhong S."/>
            <person name="Hamelin R.C."/>
            <person name="Grigoriev I.V."/>
            <person name="Szabo L.J."/>
            <person name="Martin F."/>
        </authorList>
    </citation>
    <scope>NUCLEOTIDE SEQUENCE [LARGE SCALE GENOMIC DNA]</scope>
    <source>
        <strain evidence="3">CRL 75-36-700-3 / race SCCL</strain>
    </source>
</reference>
<evidence type="ECO:0000313" key="2">
    <source>
        <dbReference type="EMBL" id="EFP86656.1"/>
    </source>
</evidence>
<proteinExistence type="predicted"/>
<dbReference type="VEuPathDB" id="FungiDB:PGTG_13038"/>